<reference evidence="1 2" key="1">
    <citation type="journal article" date="2022" name="bioRxiv">
        <title>The genome of the oomycete Peronosclerospora sorghi, a cosmopolitan pathogen of maize and sorghum, is inflated with dispersed pseudogenes.</title>
        <authorList>
            <person name="Fletcher K."/>
            <person name="Martin F."/>
            <person name="Isakeit T."/>
            <person name="Cavanaugh K."/>
            <person name="Magill C."/>
            <person name="Michelmore R."/>
        </authorList>
    </citation>
    <scope>NUCLEOTIDE SEQUENCE [LARGE SCALE GENOMIC DNA]</scope>
    <source>
        <strain evidence="1">P6</strain>
    </source>
</reference>
<accession>A0ACC0VT31</accession>
<name>A0ACC0VT31_9STRA</name>
<proteinExistence type="predicted"/>
<dbReference type="EMBL" id="CM047586">
    <property type="protein sequence ID" value="KAI9909644.1"/>
    <property type="molecule type" value="Genomic_DNA"/>
</dbReference>
<organism evidence="1 2">
    <name type="scientific">Peronosclerospora sorghi</name>
    <dbReference type="NCBI Taxonomy" id="230839"/>
    <lineage>
        <taxon>Eukaryota</taxon>
        <taxon>Sar</taxon>
        <taxon>Stramenopiles</taxon>
        <taxon>Oomycota</taxon>
        <taxon>Peronosporomycetes</taxon>
        <taxon>Peronosporales</taxon>
        <taxon>Peronosporaceae</taxon>
        <taxon>Peronosclerospora</taxon>
    </lineage>
</organism>
<dbReference type="Proteomes" id="UP001163321">
    <property type="component" value="Chromosome 7"/>
</dbReference>
<gene>
    <name evidence="1" type="ORF">PsorP6_014622</name>
</gene>
<keyword evidence="2" id="KW-1185">Reference proteome</keyword>
<comment type="caution">
    <text evidence="1">The sequence shown here is derived from an EMBL/GenBank/DDBJ whole genome shotgun (WGS) entry which is preliminary data.</text>
</comment>
<sequence length="70" mass="7752">MMSNEVARESEEQLITTKQSLANVWVRGLMTSSVIQMMKIRNTGRQGILYGQAVAVCTVLAQSQGYGHYS</sequence>
<evidence type="ECO:0000313" key="1">
    <source>
        <dbReference type="EMBL" id="KAI9909644.1"/>
    </source>
</evidence>
<protein>
    <submittedName>
        <fullName evidence="1">Uncharacterized protein</fullName>
    </submittedName>
</protein>
<evidence type="ECO:0000313" key="2">
    <source>
        <dbReference type="Proteomes" id="UP001163321"/>
    </source>
</evidence>